<protein>
    <recommendedName>
        <fullName evidence="4 13">Tetraacyldisaccharide 4'-kinase</fullName>
        <ecNumber evidence="3 13">2.7.1.130</ecNumber>
    </recommendedName>
    <alternativeName>
        <fullName evidence="12 13">Lipid A 4'-kinase</fullName>
    </alternativeName>
</protein>
<feature type="transmembrane region" description="Helical" evidence="14">
    <location>
        <begin position="12"/>
        <end position="31"/>
    </location>
</feature>
<keyword evidence="14" id="KW-0812">Transmembrane</keyword>
<proteinExistence type="inferred from homology"/>
<dbReference type="PANTHER" id="PTHR42724:SF1">
    <property type="entry name" value="TETRAACYLDISACCHARIDE 4'-KINASE, MITOCHONDRIAL-RELATED"/>
    <property type="match status" value="1"/>
</dbReference>
<evidence type="ECO:0000256" key="13">
    <source>
        <dbReference type="HAMAP-Rule" id="MF_00409"/>
    </source>
</evidence>
<evidence type="ECO:0000256" key="5">
    <source>
        <dbReference type="ARBA" id="ARBA00022516"/>
    </source>
</evidence>
<accession>A0ABV6BHP2</accession>
<evidence type="ECO:0000256" key="8">
    <source>
        <dbReference type="ARBA" id="ARBA00022741"/>
    </source>
</evidence>
<keyword evidence="9 13" id="KW-0418">Kinase</keyword>
<dbReference type="PANTHER" id="PTHR42724">
    <property type="entry name" value="TETRAACYLDISACCHARIDE 4'-KINASE"/>
    <property type="match status" value="1"/>
</dbReference>
<dbReference type="Pfam" id="PF02606">
    <property type="entry name" value="LpxK"/>
    <property type="match status" value="1"/>
</dbReference>
<evidence type="ECO:0000256" key="7">
    <source>
        <dbReference type="ARBA" id="ARBA00022679"/>
    </source>
</evidence>
<evidence type="ECO:0000256" key="14">
    <source>
        <dbReference type="SAM" id="Phobius"/>
    </source>
</evidence>
<dbReference type="SUPFAM" id="SSF52540">
    <property type="entry name" value="P-loop containing nucleoside triphosphate hydrolases"/>
    <property type="match status" value="1"/>
</dbReference>
<evidence type="ECO:0000256" key="2">
    <source>
        <dbReference type="ARBA" id="ARBA00004870"/>
    </source>
</evidence>
<name>A0ABV6BHP2_9GAMM</name>
<dbReference type="HAMAP" id="MF_00409">
    <property type="entry name" value="LpxK"/>
    <property type="match status" value="1"/>
</dbReference>
<evidence type="ECO:0000256" key="6">
    <source>
        <dbReference type="ARBA" id="ARBA00022556"/>
    </source>
</evidence>
<evidence type="ECO:0000256" key="9">
    <source>
        <dbReference type="ARBA" id="ARBA00022777"/>
    </source>
</evidence>
<keyword evidence="14" id="KW-1133">Transmembrane helix</keyword>
<evidence type="ECO:0000256" key="1">
    <source>
        <dbReference type="ARBA" id="ARBA00002274"/>
    </source>
</evidence>
<evidence type="ECO:0000313" key="15">
    <source>
        <dbReference type="EMBL" id="MFC0049914.1"/>
    </source>
</evidence>
<dbReference type="NCBIfam" id="TIGR00682">
    <property type="entry name" value="lpxK"/>
    <property type="match status" value="1"/>
</dbReference>
<dbReference type="Proteomes" id="UP001589813">
    <property type="component" value="Unassembled WGS sequence"/>
</dbReference>
<organism evidence="15 16">
    <name type="scientific">Rheinheimera tilapiae</name>
    <dbReference type="NCBI Taxonomy" id="875043"/>
    <lineage>
        <taxon>Bacteria</taxon>
        <taxon>Pseudomonadati</taxon>
        <taxon>Pseudomonadota</taxon>
        <taxon>Gammaproteobacteria</taxon>
        <taxon>Chromatiales</taxon>
        <taxon>Chromatiaceae</taxon>
        <taxon>Rheinheimera</taxon>
    </lineage>
</organism>
<comment type="catalytic activity">
    <reaction evidence="13">
        <text>a lipid A disaccharide + ATP = a lipid IVA + ADP + H(+)</text>
        <dbReference type="Rhea" id="RHEA:67840"/>
        <dbReference type="ChEBI" id="CHEBI:15378"/>
        <dbReference type="ChEBI" id="CHEBI:30616"/>
        <dbReference type="ChEBI" id="CHEBI:176343"/>
        <dbReference type="ChEBI" id="CHEBI:176425"/>
        <dbReference type="ChEBI" id="CHEBI:456216"/>
        <dbReference type="EC" id="2.7.1.130"/>
    </reaction>
</comment>
<evidence type="ECO:0000256" key="12">
    <source>
        <dbReference type="ARBA" id="ARBA00029757"/>
    </source>
</evidence>
<keyword evidence="11 13" id="KW-0443">Lipid metabolism</keyword>
<evidence type="ECO:0000256" key="11">
    <source>
        <dbReference type="ARBA" id="ARBA00023098"/>
    </source>
</evidence>
<dbReference type="RefSeq" id="WP_377246687.1">
    <property type="nucleotide sequence ID" value="NZ_JBHLXP010000005.1"/>
</dbReference>
<evidence type="ECO:0000256" key="4">
    <source>
        <dbReference type="ARBA" id="ARBA00016436"/>
    </source>
</evidence>
<reference evidence="15 16" key="1">
    <citation type="submission" date="2024-09" db="EMBL/GenBank/DDBJ databases">
        <authorList>
            <person name="Sun Q."/>
            <person name="Mori K."/>
        </authorList>
    </citation>
    <scope>NUCLEOTIDE SEQUENCE [LARGE SCALE GENOMIC DNA]</scope>
    <source>
        <strain evidence="15 16">KCTC 23315</strain>
    </source>
</reference>
<sequence length="326" mass="35639">MNALERSWYQKFGWSWLLLPLSALFAGLSGIRRLAFRCGLKASHRLPVPVIVVGNISVGGTGKTPVTLRLCQMLQANGWRPGIISRGYGVKLTAPRLVKPDDSPSESGDEPVLLAQRSGCPVVIFPDRVQGGQFLLANTDCDIIICDDGLQHYGLKRDLEIVLIDASRGLGNGLLLPAGPLREGRWRLVKADVVLSNGDLKESPLAQYSHGSFMLQASTPQPLLTNNPLLAPEIAVQLVSGIGNPQRFLHTVQQLGYRIAGTHWFADHHPFTEGDLAEIPTPLLMTEKDAVKCRSFAKSGWYSLPVQAVLPSEVETFIIERVKALK</sequence>
<keyword evidence="6 13" id="KW-0441">Lipid A biosynthesis</keyword>
<comment type="pathway">
    <text evidence="2 13">Glycolipid biosynthesis; lipid IV(A) biosynthesis; lipid IV(A) from (3R)-3-hydroxytetradecanoyl-[acyl-carrier-protein] and UDP-N-acetyl-alpha-D-glucosamine: step 6/6.</text>
</comment>
<dbReference type="EMBL" id="JBHLXP010000005">
    <property type="protein sequence ID" value="MFC0049914.1"/>
    <property type="molecule type" value="Genomic_DNA"/>
</dbReference>
<gene>
    <name evidence="13 15" type="primary">lpxK</name>
    <name evidence="15" type="ORF">ACFFJP_16555</name>
</gene>
<keyword evidence="7 13" id="KW-0808">Transferase</keyword>
<feature type="binding site" evidence="13">
    <location>
        <begin position="57"/>
        <end position="64"/>
    </location>
    <ligand>
        <name>ATP</name>
        <dbReference type="ChEBI" id="CHEBI:30616"/>
    </ligand>
</feature>
<keyword evidence="14" id="KW-0472">Membrane</keyword>
<keyword evidence="8 13" id="KW-0547">Nucleotide-binding</keyword>
<comment type="caution">
    <text evidence="15">The sequence shown here is derived from an EMBL/GenBank/DDBJ whole genome shotgun (WGS) entry which is preliminary data.</text>
</comment>
<evidence type="ECO:0000256" key="3">
    <source>
        <dbReference type="ARBA" id="ARBA00012071"/>
    </source>
</evidence>
<comment type="similarity">
    <text evidence="13">Belongs to the LpxK family.</text>
</comment>
<evidence type="ECO:0000256" key="10">
    <source>
        <dbReference type="ARBA" id="ARBA00022840"/>
    </source>
</evidence>
<dbReference type="GO" id="GO:0009029">
    <property type="term" value="F:lipid-A 4'-kinase activity"/>
    <property type="evidence" value="ECO:0007669"/>
    <property type="project" value="UniProtKB-EC"/>
</dbReference>
<keyword evidence="5 13" id="KW-0444">Lipid biosynthesis</keyword>
<keyword evidence="10 13" id="KW-0067">ATP-binding</keyword>
<keyword evidence="16" id="KW-1185">Reference proteome</keyword>
<dbReference type="EC" id="2.7.1.130" evidence="3 13"/>
<dbReference type="InterPro" id="IPR027417">
    <property type="entry name" value="P-loop_NTPase"/>
</dbReference>
<dbReference type="InterPro" id="IPR003758">
    <property type="entry name" value="LpxK"/>
</dbReference>
<comment type="function">
    <text evidence="1 13">Transfers the gamma-phosphate of ATP to the 4'-position of a tetraacyldisaccharide 1-phosphate intermediate (termed DS-1-P) to form tetraacyldisaccharide 1,4'-bis-phosphate (lipid IVA).</text>
</comment>
<evidence type="ECO:0000313" key="16">
    <source>
        <dbReference type="Proteomes" id="UP001589813"/>
    </source>
</evidence>